<organism evidence="1 2">
    <name type="scientific">Cristinia sonorae</name>
    <dbReference type="NCBI Taxonomy" id="1940300"/>
    <lineage>
        <taxon>Eukaryota</taxon>
        <taxon>Fungi</taxon>
        <taxon>Dikarya</taxon>
        <taxon>Basidiomycota</taxon>
        <taxon>Agaricomycotina</taxon>
        <taxon>Agaricomycetes</taxon>
        <taxon>Agaricomycetidae</taxon>
        <taxon>Agaricales</taxon>
        <taxon>Pleurotineae</taxon>
        <taxon>Stephanosporaceae</taxon>
        <taxon>Cristinia</taxon>
    </lineage>
</organism>
<accession>A0A8K0UPB5</accession>
<dbReference type="Proteomes" id="UP000813824">
    <property type="component" value="Unassembled WGS sequence"/>
</dbReference>
<dbReference type="AlphaFoldDB" id="A0A8K0UPB5"/>
<evidence type="ECO:0000313" key="2">
    <source>
        <dbReference type="Proteomes" id="UP000813824"/>
    </source>
</evidence>
<evidence type="ECO:0000313" key="1">
    <source>
        <dbReference type="EMBL" id="KAH8101421.1"/>
    </source>
</evidence>
<protein>
    <submittedName>
        <fullName evidence="1">Uncharacterized protein</fullName>
    </submittedName>
</protein>
<proteinExistence type="predicted"/>
<name>A0A8K0UPB5_9AGAR</name>
<comment type="caution">
    <text evidence="1">The sequence shown here is derived from an EMBL/GenBank/DDBJ whole genome shotgun (WGS) entry which is preliminary data.</text>
</comment>
<sequence>MPSPLRLSERSFLHPMCGGDPICFDHRKQFRLRFLGRLNHEKYRDCDSRRRGFMRRVDSSIGITDEVATIFCRGRVKATGRIGRLNTKGLIMMHDHRHHCTYIGVNIHTIGQNLDVQPKLSSSVSTLYPYRVLNVQSIGPGCGRKLKWLTFNFECHGYKVHLSPPILEGYWSSVGSLSSQLLGVLVMLPRDQNGFRVVVTGTTLSDTLRSAQNGHPGRDGWGEPDFNTVPMRNCEMWVQVLIGGLLPEI</sequence>
<gene>
    <name evidence="1" type="ORF">BXZ70DRAFT_1018621</name>
</gene>
<reference evidence="1" key="1">
    <citation type="journal article" date="2021" name="New Phytol.">
        <title>Evolutionary innovations through gain and loss of genes in the ectomycorrhizal Boletales.</title>
        <authorList>
            <person name="Wu G."/>
            <person name="Miyauchi S."/>
            <person name="Morin E."/>
            <person name="Kuo A."/>
            <person name="Drula E."/>
            <person name="Varga T."/>
            <person name="Kohler A."/>
            <person name="Feng B."/>
            <person name="Cao Y."/>
            <person name="Lipzen A."/>
            <person name="Daum C."/>
            <person name="Hundley H."/>
            <person name="Pangilinan J."/>
            <person name="Johnson J."/>
            <person name="Barry K."/>
            <person name="LaButti K."/>
            <person name="Ng V."/>
            <person name="Ahrendt S."/>
            <person name="Min B."/>
            <person name="Choi I.G."/>
            <person name="Park H."/>
            <person name="Plett J.M."/>
            <person name="Magnuson J."/>
            <person name="Spatafora J.W."/>
            <person name="Nagy L.G."/>
            <person name="Henrissat B."/>
            <person name="Grigoriev I.V."/>
            <person name="Yang Z.L."/>
            <person name="Xu J."/>
            <person name="Martin F.M."/>
        </authorList>
    </citation>
    <scope>NUCLEOTIDE SEQUENCE</scope>
    <source>
        <strain evidence="1">KKN 215</strain>
    </source>
</reference>
<dbReference type="EMBL" id="JAEVFJ010000012">
    <property type="protein sequence ID" value="KAH8101421.1"/>
    <property type="molecule type" value="Genomic_DNA"/>
</dbReference>
<keyword evidence="2" id="KW-1185">Reference proteome</keyword>